<protein>
    <submittedName>
        <fullName evidence="3">Uncharacterized protein</fullName>
    </submittedName>
</protein>
<evidence type="ECO:0000256" key="2">
    <source>
        <dbReference type="SAM" id="Phobius"/>
    </source>
</evidence>
<evidence type="ECO:0000313" key="4">
    <source>
        <dbReference type="Proteomes" id="UP001241758"/>
    </source>
</evidence>
<proteinExistence type="predicted"/>
<dbReference type="Proteomes" id="UP001241758">
    <property type="component" value="Unassembled WGS sequence"/>
</dbReference>
<gene>
    <name evidence="3" type="ORF">QLQ12_23605</name>
</gene>
<comment type="caution">
    <text evidence="3">The sequence shown here is derived from an EMBL/GenBank/DDBJ whole genome shotgun (WGS) entry which is preliminary data.</text>
</comment>
<reference evidence="3 4" key="1">
    <citation type="submission" date="2023-05" db="EMBL/GenBank/DDBJ databases">
        <title>Actinoplanes sp. NEAU-A12 genome sequencing.</title>
        <authorList>
            <person name="Wang Z.-S."/>
        </authorList>
    </citation>
    <scope>NUCLEOTIDE SEQUENCE [LARGE SCALE GENOMIC DNA]</scope>
    <source>
        <strain evidence="3 4">NEAU-A12</strain>
    </source>
</reference>
<name>A0ABT6WPE1_9ACTN</name>
<sequence length="244" mass="25295">MAYDEHDHPASEGGLYASSTAANPQRSAQRRKQAAVGVAGAVAVLAGAGFLVTQLMNEQQPSLPEPAALAPRTAPVTGESTPEETEPPVTRTPKIMKQAAPVERSPAPSVAVSREASPDPGQVLASAAAGGLRERLGLGGGARVTERTEILGDGSIRIMSARRDMSGERPLTLAADDGEPAGDGVRCTSEIRHEADVPSAAPATLLCWRTSASRSVITVASASEDDSLTAESVEVITREWARLN</sequence>
<feature type="compositionally biased region" description="Basic and acidic residues" evidence="1">
    <location>
        <begin position="1"/>
        <end position="10"/>
    </location>
</feature>
<feature type="compositionally biased region" description="Polar residues" evidence="1">
    <location>
        <begin position="17"/>
        <end position="27"/>
    </location>
</feature>
<dbReference type="RefSeq" id="WP_282762534.1">
    <property type="nucleotide sequence ID" value="NZ_JASCTH010000015.1"/>
</dbReference>
<dbReference type="EMBL" id="JASCTH010000015">
    <property type="protein sequence ID" value="MDI6101611.1"/>
    <property type="molecule type" value="Genomic_DNA"/>
</dbReference>
<accession>A0ABT6WPE1</accession>
<evidence type="ECO:0000256" key="1">
    <source>
        <dbReference type="SAM" id="MobiDB-lite"/>
    </source>
</evidence>
<feature type="region of interest" description="Disordered" evidence="1">
    <location>
        <begin position="1"/>
        <end position="35"/>
    </location>
</feature>
<keyword evidence="2" id="KW-1133">Transmembrane helix</keyword>
<keyword evidence="2" id="KW-0472">Membrane</keyword>
<organism evidence="3 4">
    <name type="scientific">Actinoplanes sandaracinus</name>
    <dbReference type="NCBI Taxonomy" id="3045177"/>
    <lineage>
        <taxon>Bacteria</taxon>
        <taxon>Bacillati</taxon>
        <taxon>Actinomycetota</taxon>
        <taxon>Actinomycetes</taxon>
        <taxon>Micromonosporales</taxon>
        <taxon>Micromonosporaceae</taxon>
        <taxon>Actinoplanes</taxon>
    </lineage>
</organism>
<keyword evidence="4" id="KW-1185">Reference proteome</keyword>
<feature type="region of interest" description="Disordered" evidence="1">
    <location>
        <begin position="60"/>
        <end position="91"/>
    </location>
</feature>
<evidence type="ECO:0000313" key="3">
    <source>
        <dbReference type="EMBL" id="MDI6101611.1"/>
    </source>
</evidence>
<feature type="transmembrane region" description="Helical" evidence="2">
    <location>
        <begin position="34"/>
        <end position="56"/>
    </location>
</feature>
<keyword evidence="2" id="KW-0812">Transmembrane</keyword>